<proteinExistence type="predicted"/>
<sequence>MDVILHIGAHLCATTSFQDYMWCNSTRLKRDGIQVWGPRRTRNGLFWGVLPAFSGRSRAEAVQRGIGRIRMNLQQCEEAGVDRLIVSDAAIMGSLRANLRMGELYCGLGERLARLSQAFEGYSLTLALNVRALDAYWSSALSQAVTRGAGLPTEGALARLADNRRGWRDVIEEISCAIPGADLVVLPYEVFGGRPEAQLEVLTGLPAPRTHARGWLNATPRLAELRAWLPADEAQALPKGNDIWHPFSQAQAGRLREVYADDMMWMVGGAGGMARLAEDRDRMRATGENSASQGLTRGRRDDEEIGRLAGAG</sequence>
<evidence type="ECO:0000313" key="2">
    <source>
        <dbReference type="EMBL" id="GHG99897.1"/>
    </source>
</evidence>
<name>A0A8J3MDM6_9RHOB</name>
<keyword evidence="3" id="KW-1185">Reference proteome</keyword>
<protein>
    <submittedName>
        <fullName evidence="2">Uncharacterized protein</fullName>
    </submittedName>
</protein>
<evidence type="ECO:0000313" key="3">
    <source>
        <dbReference type="Proteomes" id="UP000611500"/>
    </source>
</evidence>
<comment type="caution">
    <text evidence="2">The sequence shown here is derived from an EMBL/GenBank/DDBJ whole genome shotgun (WGS) entry which is preliminary data.</text>
</comment>
<evidence type="ECO:0000256" key="1">
    <source>
        <dbReference type="SAM" id="MobiDB-lite"/>
    </source>
</evidence>
<accession>A0A8J3MDM6</accession>
<organism evidence="2 3">
    <name type="scientific">Pseudodonghicola xiamenensis</name>
    <dbReference type="NCBI Taxonomy" id="337702"/>
    <lineage>
        <taxon>Bacteria</taxon>
        <taxon>Pseudomonadati</taxon>
        <taxon>Pseudomonadota</taxon>
        <taxon>Alphaproteobacteria</taxon>
        <taxon>Rhodobacterales</taxon>
        <taxon>Paracoccaceae</taxon>
        <taxon>Pseudodonghicola</taxon>
    </lineage>
</organism>
<dbReference type="AlphaFoldDB" id="A0A8J3MDM6"/>
<dbReference type="RefSeq" id="WP_028094686.1">
    <property type="nucleotide sequence ID" value="NZ_BNAP01000025.1"/>
</dbReference>
<feature type="region of interest" description="Disordered" evidence="1">
    <location>
        <begin position="283"/>
        <end position="312"/>
    </location>
</feature>
<dbReference type="Proteomes" id="UP000611500">
    <property type="component" value="Unassembled WGS sequence"/>
</dbReference>
<gene>
    <name evidence="2" type="ORF">GCM10010961_36080</name>
</gene>
<reference evidence="2" key="1">
    <citation type="journal article" date="2014" name="Int. J. Syst. Evol. Microbiol.">
        <title>Complete genome sequence of Corynebacterium casei LMG S-19264T (=DSM 44701T), isolated from a smear-ripened cheese.</title>
        <authorList>
            <consortium name="US DOE Joint Genome Institute (JGI-PGF)"/>
            <person name="Walter F."/>
            <person name="Albersmeier A."/>
            <person name="Kalinowski J."/>
            <person name="Ruckert C."/>
        </authorList>
    </citation>
    <scope>NUCLEOTIDE SEQUENCE</scope>
    <source>
        <strain evidence="2">CGMCC 1.7081</strain>
    </source>
</reference>
<dbReference type="EMBL" id="BNAP01000025">
    <property type="protein sequence ID" value="GHG99897.1"/>
    <property type="molecule type" value="Genomic_DNA"/>
</dbReference>
<reference evidence="2" key="2">
    <citation type="submission" date="2020-09" db="EMBL/GenBank/DDBJ databases">
        <authorList>
            <person name="Sun Q."/>
            <person name="Zhou Y."/>
        </authorList>
    </citation>
    <scope>NUCLEOTIDE SEQUENCE</scope>
    <source>
        <strain evidence="2">CGMCC 1.7081</strain>
    </source>
</reference>